<evidence type="ECO:0000313" key="8">
    <source>
        <dbReference type="EnsemblProtists" id="EKX55027"/>
    </source>
</evidence>
<dbReference type="InterPro" id="IPR005151">
    <property type="entry name" value="Tail-specific_protease"/>
</dbReference>
<reference evidence="7 9" key="1">
    <citation type="journal article" date="2012" name="Nature">
        <title>Algal genomes reveal evolutionary mosaicism and the fate of nucleomorphs.</title>
        <authorList>
            <consortium name="DOE Joint Genome Institute"/>
            <person name="Curtis B.A."/>
            <person name="Tanifuji G."/>
            <person name="Burki F."/>
            <person name="Gruber A."/>
            <person name="Irimia M."/>
            <person name="Maruyama S."/>
            <person name="Arias M.C."/>
            <person name="Ball S.G."/>
            <person name="Gile G.H."/>
            <person name="Hirakawa Y."/>
            <person name="Hopkins J.F."/>
            <person name="Kuo A."/>
            <person name="Rensing S.A."/>
            <person name="Schmutz J."/>
            <person name="Symeonidi A."/>
            <person name="Elias M."/>
            <person name="Eveleigh R.J."/>
            <person name="Herman E.K."/>
            <person name="Klute M.J."/>
            <person name="Nakayama T."/>
            <person name="Obornik M."/>
            <person name="Reyes-Prieto A."/>
            <person name="Armbrust E.V."/>
            <person name="Aves S.J."/>
            <person name="Beiko R.G."/>
            <person name="Coutinho P."/>
            <person name="Dacks J.B."/>
            <person name="Durnford D.G."/>
            <person name="Fast N.M."/>
            <person name="Green B.R."/>
            <person name="Grisdale C.J."/>
            <person name="Hempel F."/>
            <person name="Henrissat B."/>
            <person name="Hoppner M.P."/>
            <person name="Ishida K."/>
            <person name="Kim E."/>
            <person name="Koreny L."/>
            <person name="Kroth P.G."/>
            <person name="Liu Y."/>
            <person name="Malik S.B."/>
            <person name="Maier U.G."/>
            <person name="McRose D."/>
            <person name="Mock T."/>
            <person name="Neilson J.A."/>
            <person name="Onodera N.T."/>
            <person name="Poole A.M."/>
            <person name="Pritham E.J."/>
            <person name="Richards T.A."/>
            <person name="Rocap G."/>
            <person name="Roy S.W."/>
            <person name="Sarai C."/>
            <person name="Schaack S."/>
            <person name="Shirato S."/>
            <person name="Slamovits C.H."/>
            <person name="Spencer D.F."/>
            <person name="Suzuki S."/>
            <person name="Worden A.Z."/>
            <person name="Zauner S."/>
            <person name="Barry K."/>
            <person name="Bell C."/>
            <person name="Bharti A.K."/>
            <person name="Crow J.A."/>
            <person name="Grimwood J."/>
            <person name="Kramer R."/>
            <person name="Lindquist E."/>
            <person name="Lucas S."/>
            <person name="Salamov A."/>
            <person name="McFadden G.I."/>
            <person name="Lane C.E."/>
            <person name="Keeling P.J."/>
            <person name="Gray M.W."/>
            <person name="Grigoriev I.V."/>
            <person name="Archibald J.M."/>
        </authorList>
    </citation>
    <scope>NUCLEOTIDE SEQUENCE</scope>
    <source>
        <strain evidence="7 9">CCMP2712</strain>
    </source>
</reference>
<feature type="non-terminal residue" evidence="7">
    <location>
        <position position="338"/>
    </location>
</feature>
<dbReference type="Pfam" id="PF03572">
    <property type="entry name" value="Peptidase_S41"/>
    <property type="match status" value="1"/>
</dbReference>
<dbReference type="PROSITE" id="PS50106">
    <property type="entry name" value="PDZ"/>
    <property type="match status" value="1"/>
</dbReference>
<proteinExistence type="inferred from homology"/>
<evidence type="ECO:0000313" key="7">
    <source>
        <dbReference type="EMBL" id="EKX55027.1"/>
    </source>
</evidence>
<dbReference type="Proteomes" id="UP000011087">
    <property type="component" value="Unassembled WGS sequence"/>
</dbReference>
<name>L1K358_GUITC</name>
<dbReference type="Gene3D" id="2.30.42.10">
    <property type="match status" value="1"/>
</dbReference>
<keyword evidence="4" id="KW-0720">Serine protease</keyword>
<dbReference type="PANTHER" id="PTHR32060:SF22">
    <property type="entry name" value="CARBOXYL-TERMINAL-PROCESSING PEPTIDASE 3, CHLOROPLASTIC"/>
    <property type="match status" value="1"/>
</dbReference>
<dbReference type="GO" id="GO:0006508">
    <property type="term" value="P:proteolysis"/>
    <property type="evidence" value="ECO:0007669"/>
    <property type="project" value="UniProtKB-KW"/>
</dbReference>
<dbReference type="GO" id="GO:0008236">
    <property type="term" value="F:serine-type peptidase activity"/>
    <property type="evidence" value="ECO:0007669"/>
    <property type="project" value="UniProtKB-KW"/>
</dbReference>
<dbReference type="STRING" id="905079.L1K358"/>
<dbReference type="Pfam" id="PF17820">
    <property type="entry name" value="PDZ_6"/>
    <property type="match status" value="1"/>
</dbReference>
<dbReference type="OMA" id="ISVIREW"/>
<dbReference type="EnsemblProtists" id="EKX55027">
    <property type="protein sequence ID" value="EKX55027"/>
    <property type="gene ID" value="GUITHDRAFT_55303"/>
</dbReference>
<feature type="region of interest" description="Disordered" evidence="5">
    <location>
        <begin position="233"/>
        <end position="259"/>
    </location>
</feature>
<organism evidence="7">
    <name type="scientific">Guillardia theta (strain CCMP2712)</name>
    <name type="common">Cryptophyte</name>
    <dbReference type="NCBI Taxonomy" id="905079"/>
    <lineage>
        <taxon>Eukaryota</taxon>
        <taxon>Cryptophyceae</taxon>
        <taxon>Pyrenomonadales</taxon>
        <taxon>Geminigeraceae</taxon>
        <taxon>Guillardia</taxon>
    </lineage>
</organism>
<feature type="domain" description="PDZ" evidence="6">
    <location>
        <begin position="69"/>
        <end position="129"/>
    </location>
</feature>
<dbReference type="EMBL" id="JH992966">
    <property type="protein sequence ID" value="EKX55027.1"/>
    <property type="molecule type" value="Genomic_DNA"/>
</dbReference>
<dbReference type="InterPro" id="IPR001478">
    <property type="entry name" value="PDZ"/>
</dbReference>
<dbReference type="InterPro" id="IPR029045">
    <property type="entry name" value="ClpP/crotonase-like_dom_sf"/>
</dbReference>
<dbReference type="PANTHER" id="PTHR32060">
    <property type="entry name" value="TAIL-SPECIFIC PROTEASE"/>
    <property type="match status" value="1"/>
</dbReference>
<dbReference type="AlphaFoldDB" id="L1K358"/>
<dbReference type="SUPFAM" id="SSF50156">
    <property type="entry name" value="PDZ domain-like"/>
    <property type="match status" value="1"/>
</dbReference>
<evidence type="ECO:0000256" key="3">
    <source>
        <dbReference type="ARBA" id="ARBA00022801"/>
    </source>
</evidence>
<keyword evidence="2" id="KW-0645">Protease</keyword>
<protein>
    <recommendedName>
        <fullName evidence="6">PDZ domain-containing protein</fullName>
    </recommendedName>
</protein>
<dbReference type="CDD" id="cd07560">
    <property type="entry name" value="Peptidase_S41_CPP"/>
    <property type="match status" value="1"/>
</dbReference>
<comment type="similarity">
    <text evidence="1">Belongs to the peptidase S41A family.</text>
</comment>
<evidence type="ECO:0000256" key="1">
    <source>
        <dbReference type="ARBA" id="ARBA00009179"/>
    </source>
</evidence>
<keyword evidence="9" id="KW-1185">Reference proteome</keyword>
<evidence type="ECO:0000259" key="6">
    <source>
        <dbReference type="PROSITE" id="PS50106"/>
    </source>
</evidence>
<dbReference type="GeneID" id="17311525"/>
<dbReference type="SMART" id="SM00228">
    <property type="entry name" value="PDZ"/>
    <property type="match status" value="1"/>
</dbReference>
<feature type="compositionally biased region" description="Basic and acidic residues" evidence="5">
    <location>
        <begin position="240"/>
        <end position="250"/>
    </location>
</feature>
<dbReference type="KEGG" id="gtt:GUITHDRAFT_55303"/>
<dbReference type="InterPro" id="IPR036034">
    <property type="entry name" value="PDZ_sf"/>
</dbReference>
<dbReference type="CDD" id="cd06782">
    <property type="entry name" value="cpPDZ_CPP-like"/>
    <property type="match status" value="1"/>
</dbReference>
<evidence type="ECO:0000256" key="5">
    <source>
        <dbReference type="SAM" id="MobiDB-lite"/>
    </source>
</evidence>
<reference evidence="9" key="2">
    <citation type="submission" date="2012-11" db="EMBL/GenBank/DDBJ databases">
        <authorList>
            <person name="Kuo A."/>
            <person name="Curtis B.A."/>
            <person name="Tanifuji G."/>
            <person name="Burki F."/>
            <person name="Gruber A."/>
            <person name="Irimia M."/>
            <person name="Maruyama S."/>
            <person name="Arias M.C."/>
            <person name="Ball S.G."/>
            <person name="Gile G.H."/>
            <person name="Hirakawa Y."/>
            <person name="Hopkins J.F."/>
            <person name="Rensing S.A."/>
            <person name="Schmutz J."/>
            <person name="Symeonidi A."/>
            <person name="Elias M."/>
            <person name="Eveleigh R.J."/>
            <person name="Herman E.K."/>
            <person name="Klute M.J."/>
            <person name="Nakayama T."/>
            <person name="Obornik M."/>
            <person name="Reyes-Prieto A."/>
            <person name="Armbrust E.V."/>
            <person name="Aves S.J."/>
            <person name="Beiko R.G."/>
            <person name="Coutinho P."/>
            <person name="Dacks J.B."/>
            <person name="Durnford D.G."/>
            <person name="Fast N.M."/>
            <person name="Green B.R."/>
            <person name="Grisdale C."/>
            <person name="Hempe F."/>
            <person name="Henrissat B."/>
            <person name="Hoppner M.P."/>
            <person name="Ishida K.-I."/>
            <person name="Kim E."/>
            <person name="Koreny L."/>
            <person name="Kroth P.G."/>
            <person name="Liu Y."/>
            <person name="Malik S.-B."/>
            <person name="Maier U.G."/>
            <person name="McRose D."/>
            <person name="Mock T."/>
            <person name="Neilson J.A."/>
            <person name="Onodera N.T."/>
            <person name="Poole A.M."/>
            <person name="Pritham E.J."/>
            <person name="Richards T.A."/>
            <person name="Rocap G."/>
            <person name="Roy S.W."/>
            <person name="Sarai C."/>
            <person name="Schaack S."/>
            <person name="Shirato S."/>
            <person name="Slamovits C.H."/>
            <person name="Spencer D.F."/>
            <person name="Suzuki S."/>
            <person name="Worden A.Z."/>
            <person name="Zauner S."/>
            <person name="Barry K."/>
            <person name="Bell C."/>
            <person name="Bharti A.K."/>
            <person name="Crow J.A."/>
            <person name="Grimwood J."/>
            <person name="Kramer R."/>
            <person name="Lindquist E."/>
            <person name="Lucas S."/>
            <person name="Salamov A."/>
            <person name="McFadden G.I."/>
            <person name="Lane C.E."/>
            <person name="Keeling P.J."/>
            <person name="Gray M.W."/>
            <person name="Grigoriev I.V."/>
            <person name="Archibald J.M."/>
        </authorList>
    </citation>
    <scope>NUCLEOTIDE SEQUENCE</scope>
    <source>
        <strain evidence="9">CCMP2712</strain>
    </source>
</reference>
<dbReference type="eggNOG" id="ENOG502RZXV">
    <property type="taxonomic scope" value="Eukaryota"/>
</dbReference>
<dbReference type="RefSeq" id="XP_005842007.1">
    <property type="nucleotide sequence ID" value="XM_005841950.1"/>
</dbReference>
<evidence type="ECO:0000256" key="2">
    <source>
        <dbReference type="ARBA" id="ARBA00022670"/>
    </source>
</evidence>
<dbReference type="PaxDb" id="55529-EKX55027"/>
<accession>L1K358</accession>
<feature type="non-terminal residue" evidence="7">
    <location>
        <position position="1"/>
    </location>
</feature>
<dbReference type="SUPFAM" id="SSF52096">
    <property type="entry name" value="ClpP/crotonase"/>
    <property type="match status" value="1"/>
</dbReference>
<sequence>ETFQSRARKELVESLSVKDLSSKVAAEDVIRTMVAELHDPYSKFLSSSEYRREAAPPSVLSNVNRLVGVGVQLFDPVDGEEDLVVVAPSPNSPAERAGIKPLDRILQIDGLDVGGEAALTAGEAMSLIRGWEGTDVKLLVKRARDPSGTIMFGDDRLNVAPAQAGILETVASTGVPQKIGYIRINYFNLEGTKFLSEAIQKMEDDGVGGYIIDVRNCLGGIFKEALMTASMFQGGDDNSDSEKGEPDANDGRPLAKPVRSDKPVRILTNRGSASSSEVLALSLVGNNRAAIVGEKTFGKALIQHPYFLADGSVLKLTVAEYLSPKNQHLGSGLLPNTL</sequence>
<dbReference type="GO" id="GO:0004175">
    <property type="term" value="F:endopeptidase activity"/>
    <property type="evidence" value="ECO:0007669"/>
    <property type="project" value="TreeGrafter"/>
</dbReference>
<gene>
    <name evidence="7" type="ORF">GUITHDRAFT_55303</name>
</gene>
<dbReference type="InterPro" id="IPR004447">
    <property type="entry name" value="Peptidase_S41A"/>
</dbReference>
<dbReference type="Gene3D" id="3.90.226.10">
    <property type="entry name" value="2-enoyl-CoA Hydratase, Chain A, domain 1"/>
    <property type="match status" value="1"/>
</dbReference>
<evidence type="ECO:0000256" key="4">
    <source>
        <dbReference type="ARBA" id="ARBA00022825"/>
    </source>
</evidence>
<dbReference type="OrthoDB" id="43580at2759"/>
<dbReference type="InterPro" id="IPR041489">
    <property type="entry name" value="PDZ_6"/>
</dbReference>
<reference evidence="8" key="3">
    <citation type="submission" date="2015-06" db="UniProtKB">
        <authorList>
            <consortium name="EnsemblProtists"/>
        </authorList>
    </citation>
    <scope>IDENTIFICATION</scope>
</reference>
<dbReference type="SMART" id="SM00245">
    <property type="entry name" value="TSPc"/>
    <property type="match status" value="1"/>
</dbReference>
<dbReference type="HOGENOM" id="CLU_017295_0_0_1"/>
<evidence type="ECO:0000313" key="9">
    <source>
        <dbReference type="Proteomes" id="UP000011087"/>
    </source>
</evidence>
<keyword evidence="3" id="KW-0378">Hydrolase</keyword>
<dbReference type="Gene3D" id="3.30.750.44">
    <property type="match status" value="1"/>
</dbReference>